<feature type="binding site" evidence="6">
    <location>
        <position position="94"/>
    </location>
    <ligand>
        <name>a divalent metal cation</name>
        <dbReference type="ChEBI" id="CHEBI:60240"/>
        <label>1</label>
    </ligand>
</feature>
<dbReference type="EMBL" id="JAJNBZ010000002">
    <property type="protein sequence ID" value="MCE5168588.1"/>
    <property type="molecule type" value="Genomic_DNA"/>
</dbReference>
<dbReference type="Pfam" id="PF00557">
    <property type="entry name" value="Peptidase_M24"/>
    <property type="match status" value="1"/>
</dbReference>
<dbReference type="NCBIfam" id="TIGR00500">
    <property type="entry name" value="met_pdase_I"/>
    <property type="match status" value="1"/>
</dbReference>
<keyword evidence="5 6" id="KW-0378">Hydrolase</keyword>
<dbReference type="SUPFAM" id="SSF55920">
    <property type="entry name" value="Creatinase/aminopeptidase"/>
    <property type="match status" value="1"/>
</dbReference>
<feature type="binding site" evidence="6">
    <location>
        <position position="175"/>
    </location>
    <ligand>
        <name>substrate</name>
    </ligand>
</feature>
<sequence>MSEIKTDIQLEMMQKAGHMAARCHREVASRLAPGVTTQEIDLFVERWLQKNGAVAEQKGYYGYPYAICASINDVVCHGFPDASELNSGDIVTIDFVVNYKGWLADMAWTYPIGHVRPEVKRLVQHTLYALRQAVKLVKPGTSIGDISSTIGQIARTHGYGIVTALVGHGIGQDMHEPPEVPNDGWPGTGPVLETGMIITLEPIFTLGVPGDVMLGHDGWSVLTCDGTWGAHFEHTVAVTDSGPRVLTMLPFTPGGKHKNS</sequence>
<dbReference type="InterPro" id="IPR001714">
    <property type="entry name" value="Pept_M24_MAP"/>
</dbReference>
<feature type="binding site" evidence="6">
    <location>
        <position position="105"/>
    </location>
    <ligand>
        <name>a divalent metal cation</name>
        <dbReference type="ChEBI" id="CHEBI:60240"/>
        <label>1</label>
    </ligand>
</feature>
<evidence type="ECO:0000256" key="3">
    <source>
        <dbReference type="ARBA" id="ARBA00022670"/>
    </source>
</evidence>
<evidence type="ECO:0000256" key="7">
    <source>
        <dbReference type="RuleBase" id="RU003653"/>
    </source>
</evidence>
<evidence type="ECO:0000256" key="1">
    <source>
        <dbReference type="ARBA" id="ARBA00002521"/>
    </source>
</evidence>
<keyword evidence="3 6" id="KW-0645">Protease</keyword>
<dbReference type="CDD" id="cd01086">
    <property type="entry name" value="MetAP1"/>
    <property type="match status" value="1"/>
</dbReference>
<comment type="caution">
    <text evidence="9">The sequence shown here is derived from an EMBL/GenBank/DDBJ whole genome shotgun (WGS) entry which is preliminary data.</text>
</comment>
<feature type="binding site" evidence="6">
    <location>
        <position position="77"/>
    </location>
    <ligand>
        <name>substrate</name>
    </ligand>
</feature>
<dbReference type="PANTHER" id="PTHR43330:SF17">
    <property type="entry name" value="METHIONINE AMINOPEPTIDASE"/>
    <property type="match status" value="1"/>
</dbReference>
<evidence type="ECO:0000256" key="4">
    <source>
        <dbReference type="ARBA" id="ARBA00022723"/>
    </source>
</evidence>
<dbReference type="EC" id="3.4.11.18" evidence="6 7"/>
<feature type="binding site" evidence="6">
    <location>
        <position position="168"/>
    </location>
    <ligand>
        <name>a divalent metal cation</name>
        <dbReference type="ChEBI" id="CHEBI:60240"/>
        <label>2</label>
        <note>catalytic</note>
    </ligand>
</feature>
<dbReference type="HAMAP" id="MF_01974">
    <property type="entry name" value="MetAP_1"/>
    <property type="match status" value="1"/>
</dbReference>
<dbReference type="Proteomes" id="UP001199916">
    <property type="component" value="Unassembled WGS sequence"/>
</dbReference>
<feature type="domain" description="Peptidase M24" evidence="8">
    <location>
        <begin position="11"/>
        <end position="240"/>
    </location>
</feature>
<protein>
    <recommendedName>
        <fullName evidence="6 7">Methionine aminopeptidase</fullName>
        <shortName evidence="6">MAP</shortName>
        <shortName evidence="6">MetAP</shortName>
        <ecNumber evidence="6 7">3.4.11.18</ecNumber>
    </recommendedName>
    <alternativeName>
        <fullName evidence="6">Peptidase M</fullName>
    </alternativeName>
</protein>
<comment type="similarity">
    <text evidence="6">Belongs to the peptidase M24A family. Methionine aminopeptidase type 1 subfamily.</text>
</comment>
<dbReference type="InterPro" id="IPR002467">
    <property type="entry name" value="Pept_M24A_MAP1"/>
</dbReference>
<dbReference type="InterPro" id="IPR036005">
    <property type="entry name" value="Creatinase/aminopeptidase-like"/>
</dbReference>
<dbReference type="PRINTS" id="PR00599">
    <property type="entry name" value="MAPEPTIDASE"/>
</dbReference>
<keyword evidence="4 6" id="KW-0479">Metal-binding</keyword>
<feature type="binding site" evidence="6">
    <location>
        <position position="201"/>
    </location>
    <ligand>
        <name>a divalent metal cation</name>
        <dbReference type="ChEBI" id="CHEBI:60240"/>
        <label>2</label>
        <note>catalytic</note>
    </ligand>
</feature>
<feature type="binding site" evidence="6">
    <location>
        <position position="233"/>
    </location>
    <ligand>
        <name>a divalent metal cation</name>
        <dbReference type="ChEBI" id="CHEBI:60240"/>
        <label>1</label>
    </ligand>
</feature>
<keyword evidence="2 6" id="KW-0031">Aminopeptidase</keyword>
<dbReference type="InterPro" id="IPR000994">
    <property type="entry name" value="Pept_M24"/>
</dbReference>
<evidence type="ECO:0000256" key="2">
    <source>
        <dbReference type="ARBA" id="ARBA00022438"/>
    </source>
</evidence>
<gene>
    <name evidence="6 9" type="primary">map</name>
    <name evidence="9" type="ORF">LQV63_04580</name>
</gene>
<dbReference type="Gene3D" id="3.90.230.10">
    <property type="entry name" value="Creatinase/methionine aminopeptidase superfamily"/>
    <property type="match status" value="1"/>
</dbReference>
<accession>A0ABS8Y9P0</accession>
<dbReference type="PANTHER" id="PTHR43330">
    <property type="entry name" value="METHIONINE AMINOPEPTIDASE"/>
    <property type="match status" value="1"/>
</dbReference>
<evidence type="ECO:0000313" key="9">
    <source>
        <dbReference type="EMBL" id="MCE5168588.1"/>
    </source>
</evidence>
<dbReference type="RefSeq" id="WP_233695816.1">
    <property type="nucleotide sequence ID" value="NZ_JAJNBZ010000002.1"/>
</dbReference>
<evidence type="ECO:0000259" key="8">
    <source>
        <dbReference type="Pfam" id="PF00557"/>
    </source>
</evidence>
<comment type="subunit">
    <text evidence="6">Monomer.</text>
</comment>
<evidence type="ECO:0000313" key="10">
    <source>
        <dbReference type="Proteomes" id="UP001199916"/>
    </source>
</evidence>
<organism evidence="9 10">
    <name type="scientific">Paenibacillus profundus</name>
    <dbReference type="NCBI Taxonomy" id="1173085"/>
    <lineage>
        <taxon>Bacteria</taxon>
        <taxon>Bacillati</taxon>
        <taxon>Bacillota</taxon>
        <taxon>Bacilli</taxon>
        <taxon>Bacillales</taxon>
        <taxon>Paenibacillaceae</taxon>
        <taxon>Paenibacillus</taxon>
    </lineage>
</organism>
<keyword evidence="10" id="KW-1185">Reference proteome</keyword>
<comment type="cofactor">
    <cofactor evidence="6">
        <name>Co(2+)</name>
        <dbReference type="ChEBI" id="CHEBI:48828"/>
    </cofactor>
    <cofactor evidence="6">
        <name>Zn(2+)</name>
        <dbReference type="ChEBI" id="CHEBI:29105"/>
    </cofactor>
    <cofactor evidence="6">
        <name>Mn(2+)</name>
        <dbReference type="ChEBI" id="CHEBI:29035"/>
    </cofactor>
    <cofactor evidence="6">
        <name>Fe(2+)</name>
        <dbReference type="ChEBI" id="CHEBI:29033"/>
    </cofactor>
    <text evidence="6">Binds 2 divalent metal cations per subunit. Has a high-affinity and a low affinity metal-binding site. The true nature of the physiological cofactor is under debate. The enzyme is active with cobalt, zinc, manganese or divalent iron ions. Most likely, methionine aminopeptidases function as mononuclear Fe(2+)-metalloproteases under physiological conditions, and the catalytically relevant metal-binding site has been assigned to the histidine-containing high-affinity site.</text>
</comment>
<feature type="binding site" evidence="6">
    <location>
        <position position="105"/>
    </location>
    <ligand>
        <name>a divalent metal cation</name>
        <dbReference type="ChEBI" id="CHEBI:60240"/>
        <label>2</label>
        <note>catalytic</note>
    </ligand>
</feature>
<reference evidence="9 10" key="1">
    <citation type="submission" date="2021-11" db="EMBL/GenBank/DDBJ databases">
        <title>Draft genome sequence of Paenibacillus profundus YoMME, a new Gram-positive bacteria with exoelectrogenic properties.</title>
        <authorList>
            <person name="Hubenova Y."/>
            <person name="Hubenova E."/>
            <person name="Manasiev Y."/>
            <person name="Peykov S."/>
            <person name="Mitov M."/>
        </authorList>
    </citation>
    <scope>NUCLEOTIDE SEQUENCE [LARGE SCALE GENOMIC DNA]</scope>
    <source>
        <strain evidence="9 10">YoMME</strain>
    </source>
</reference>
<evidence type="ECO:0000256" key="5">
    <source>
        <dbReference type="ARBA" id="ARBA00022801"/>
    </source>
</evidence>
<comment type="catalytic activity">
    <reaction evidence="6 7">
        <text>Release of N-terminal amino acids, preferentially methionine, from peptides and arylamides.</text>
        <dbReference type="EC" id="3.4.11.18"/>
    </reaction>
</comment>
<feature type="binding site" evidence="6">
    <location>
        <position position="233"/>
    </location>
    <ligand>
        <name>a divalent metal cation</name>
        <dbReference type="ChEBI" id="CHEBI:60240"/>
        <label>2</label>
        <note>catalytic</note>
    </ligand>
</feature>
<comment type="function">
    <text evidence="1 6">Removes the N-terminal methionine from nascent proteins. The N-terminal methionine is often cleaved when the second residue in the primary sequence is small and uncharged (Met-Ala-, Cys, Gly, Pro, Ser, Thr, or Val). Requires deformylation of the N(alpha)-formylated initiator methionine before it can be hydrolyzed.</text>
</comment>
<evidence type="ECO:0000256" key="6">
    <source>
        <dbReference type="HAMAP-Rule" id="MF_01974"/>
    </source>
</evidence>
<proteinExistence type="inferred from homology"/>
<name>A0ABS8Y9P0_9BACL</name>
<dbReference type="GO" id="GO:0004239">
    <property type="term" value="F:initiator methionyl aminopeptidase activity"/>
    <property type="evidence" value="ECO:0007669"/>
    <property type="project" value="UniProtKB-EC"/>
</dbReference>